<comment type="caution">
    <text evidence="1">The sequence shown here is derived from an EMBL/GenBank/DDBJ whole genome shotgun (WGS) entry which is preliminary data.</text>
</comment>
<reference evidence="1 2" key="1">
    <citation type="journal article" date="2023" name="G3 (Bethesda)">
        <title>A chromosome-length genome assembly and annotation of blackberry (Rubus argutus, cv. 'Hillquist').</title>
        <authorList>
            <person name="Bruna T."/>
            <person name="Aryal R."/>
            <person name="Dudchenko O."/>
            <person name="Sargent D.J."/>
            <person name="Mead D."/>
            <person name="Buti M."/>
            <person name="Cavallini A."/>
            <person name="Hytonen T."/>
            <person name="Andres J."/>
            <person name="Pham M."/>
            <person name="Weisz D."/>
            <person name="Mascagni F."/>
            <person name="Usai G."/>
            <person name="Natali L."/>
            <person name="Bassil N."/>
            <person name="Fernandez G.E."/>
            <person name="Lomsadze A."/>
            <person name="Armour M."/>
            <person name="Olukolu B."/>
            <person name="Poorten T."/>
            <person name="Britton C."/>
            <person name="Davik J."/>
            <person name="Ashrafi H."/>
            <person name="Aiden E.L."/>
            <person name="Borodovsky M."/>
            <person name="Worthington M."/>
        </authorList>
    </citation>
    <scope>NUCLEOTIDE SEQUENCE [LARGE SCALE GENOMIC DNA]</scope>
    <source>
        <strain evidence="1">PI 553951</strain>
    </source>
</reference>
<sequence>METMMAESSAGAIEPGLKMQTMTVEQPEEKSKKVFTNPFKHFKSYTLPFSKEDLCKDENLPEVWKTDVEDVVDNCFHSLLAITCGLSAEWVEPIVSGTVASDAFRLWTPVGMSEEEFSRKYDEFIHKFEDEFALATELSCQVLYKVKAVLVQADTWEATNVVGRLLDECLMGNEPFDDARVRLMLDDFKRLAKQEHDSEG</sequence>
<keyword evidence="2" id="KW-1185">Reference proteome</keyword>
<dbReference type="Proteomes" id="UP001457282">
    <property type="component" value="Unassembled WGS sequence"/>
</dbReference>
<gene>
    <name evidence="1" type="ORF">M0R45_037269</name>
</gene>
<dbReference type="AlphaFoldDB" id="A0AAW1VZU7"/>
<accession>A0AAW1VZU7</accession>
<organism evidence="1 2">
    <name type="scientific">Rubus argutus</name>
    <name type="common">Southern blackberry</name>
    <dbReference type="NCBI Taxonomy" id="59490"/>
    <lineage>
        <taxon>Eukaryota</taxon>
        <taxon>Viridiplantae</taxon>
        <taxon>Streptophyta</taxon>
        <taxon>Embryophyta</taxon>
        <taxon>Tracheophyta</taxon>
        <taxon>Spermatophyta</taxon>
        <taxon>Magnoliopsida</taxon>
        <taxon>eudicotyledons</taxon>
        <taxon>Gunneridae</taxon>
        <taxon>Pentapetalae</taxon>
        <taxon>rosids</taxon>
        <taxon>fabids</taxon>
        <taxon>Rosales</taxon>
        <taxon>Rosaceae</taxon>
        <taxon>Rosoideae</taxon>
        <taxon>Rosoideae incertae sedis</taxon>
        <taxon>Rubus</taxon>
    </lineage>
</organism>
<evidence type="ECO:0000313" key="2">
    <source>
        <dbReference type="Proteomes" id="UP001457282"/>
    </source>
</evidence>
<proteinExistence type="predicted"/>
<protein>
    <submittedName>
        <fullName evidence="1">Uncharacterized protein</fullName>
    </submittedName>
</protein>
<dbReference type="EMBL" id="JBEDUW010000007">
    <property type="protein sequence ID" value="KAK9913455.1"/>
    <property type="molecule type" value="Genomic_DNA"/>
</dbReference>
<name>A0AAW1VZU7_RUBAR</name>
<evidence type="ECO:0000313" key="1">
    <source>
        <dbReference type="EMBL" id="KAK9913455.1"/>
    </source>
</evidence>